<organism evidence="3 4">
    <name type="scientific">Candidatus Roizmanbacteria bacterium CG_4_10_14_0_8_um_filter_39_9</name>
    <dbReference type="NCBI Taxonomy" id="1974829"/>
    <lineage>
        <taxon>Bacteria</taxon>
        <taxon>Candidatus Roizmaniibacteriota</taxon>
    </lineage>
</organism>
<evidence type="ECO:0000256" key="1">
    <source>
        <dbReference type="SAM" id="MobiDB-lite"/>
    </source>
</evidence>
<dbReference type="Proteomes" id="UP000230108">
    <property type="component" value="Unassembled WGS sequence"/>
</dbReference>
<evidence type="ECO:0000313" key="3">
    <source>
        <dbReference type="EMBL" id="PIY68810.1"/>
    </source>
</evidence>
<name>A0A2M7QD65_9BACT</name>
<feature type="region of interest" description="Disordered" evidence="1">
    <location>
        <begin position="272"/>
        <end position="324"/>
    </location>
</feature>
<dbReference type="AlphaFoldDB" id="A0A2M7QD65"/>
<feature type="transmembrane region" description="Helical" evidence="2">
    <location>
        <begin position="25"/>
        <end position="45"/>
    </location>
</feature>
<proteinExistence type="predicted"/>
<accession>A0A2M7QD65</accession>
<sequence>MDVPTVVSSSDSQIKDSRPDNKSKILFLVVFAVIGSFAAGIMTGSQNSSFTYNNRAANPTLPTATPLMPTPKVRQLTVSFIKIEKVASPIRAPGGPTINPTQGASPTPIRYKVSYKEIKTTGGGIDVLGETEVTPTPRMLGKKCGKSANCLSPSLVCKLSAGSSTTKTCQLNSGGSGGGGFQQMPPNTFFFAYSTTQVALPSPADTGTTDSTTDQNGFNPGGTDPNVDTGEDPPPDLFKPFSAFVNNYKESIFKIQCKEVNPTKPCRPVTKISLVEDRSGTSNPGGTEPGSTGGSMGQEEPLPPEQGLTGQPMETTLFSPETGL</sequence>
<gene>
    <name evidence="3" type="ORF">COY90_03980</name>
</gene>
<dbReference type="EMBL" id="PFLF01000085">
    <property type="protein sequence ID" value="PIY68810.1"/>
    <property type="molecule type" value="Genomic_DNA"/>
</dbReference>
<feature type="region of interest" description="Disordered" evidence="1">
    <location>
        <begin position="201"/>
        <end position="239"/>
    </location>
</feature>
<protein>
    <submittedName>
        <fullName evidence="3">Uncharacterized protein</fullName>
    </submittedName>
</protein>
<evidence type="ECO:0000313" key="4">
    <source>
        <dbReference type="Proteomes" id="UP000230108"/>
    </source>
</evidence>
<keyword evidence="2" id="KW-0472">Membrane</keyword>
<keyword evidence="2" id="KW-1133">Transmembrane helix</keyword>
<comment type="caution">
    <text evidence="3">The sequence shown here is derived from an EMBL/GenBank/DDBJ whole genome shotgun (WGS) entry which is preliminary data.</text>
</comment>
<feature type="compositionally biased region" description="Polar residues" evidence="1">
    <location>
        <begin position="201"/>
        <end position="218"/>
    </location>
</feature>
<feature type="compositionally biased region" description="Gly residues" evidence="1">
    <location>
        <begin position="287"/>
        <end position="296"/>
    </location>
</feature>
<evidence type="ECO:0000256" key="2">
    <source>
        <dbReference type="SAM" id="Phobius"/>
    </source>
</evidence>
<reference evidence="4" key="1">
    <citation type="submission" date="2017-09" db="EMBL/GenBank/DDBJ databases">
        <title>Depth-based differentiation of microbial function through sediment-hosted aquifers and enrichment of novel symbionts in the deep terrestrial subsurface.</title>
        <authorList>
            <person name="Probst A.J."/>
            <person name="Ladd B."/>
            <person name="Jarett J.K."/>
            <person name="Geller-Mcgrath D.E."/>
            <person name="Sieber C.M.K."/>
            <person name="Emerson J.B."/>
            <person name="Anantharaman K."/>
            <person name="Thomas B.C."/>
            <person name="Malmstrom R."/>
            <person name="Stieglmeier M."/>
            <person name="Klingl A."/>
            <person name="Woyke T."/>
            <person name="Ryan C.M."/>
            <person name="Banfield J.F."/>
        </authorList>
    </citation>
    <scope>NUCLEOTIDE SEQUENCE [LARGE SCALE GENOMIC DNA]</scope>
</reference>
<keyword evidence="2" id="KW-0812">Transmembrane</keyword>
<feature type="compositionally biased region" description="Polar residues" evidence="1">
    <location>
        <begin position="308"/>
        <end position="324"/>
    </location>
</feature>